<feature type="domain" description="PAS" evidence="1">
    <location>
        <begin position="149"/>
        <end position="203"/>
    </location>
</feature>
<comment type="caution">
    <text evidence="5">The sequence shown here is derived from an EMBL/GenBank/DDBJ whole genome shotgun (WGS) entry which is preliminary data.</text>
</comment>
<dbReference type="PROSITE" id="PS50883">
    <property type="entry name" value="EAL"/>
    <property type="match status" value="1"/>
</dbReference>
<dbReference type="SUPFAM" id="SSF55785">
    <property type="entry name" value="PYP-like sensor domain (PAS domain)"/>
    <property type="match status" value="4"/>
</dbReference>
<dbReference type="NCBIfam" id="TIGR00254">
    <property type="entry name" value="GGDEF"/>
    <property type="match status" value="1"/>
</dbReference>
<dbReference type="Pfam" id="PF13426">
    <property type="entry name" value="PAS_9"/>
    <property type="match status" value="2"/>
</dbReference>
<dbReference type="Proteomes" id="UP000009881">
    <property type="component" value="Unassembled WGS sequence"/>
</dbReference>
<dbReference type="InterPro" id="IPR035965">
    <property type="entry name" value="PAS-like_dom_sf"/>
</dbReference>
<dbReference type="PIRSF" id="PIRSF005925">
    <property type="entry name" value="Dos"/>
    <property type="match status" value="1"/>
</dbReference>
<evidence type="ECO:0000259" key="1">
    <source>
        <dbReference type="PROSITE" id="PS50112"/>
    </source>
</evidence>
<dbReference type="Pfam" id="PF00563">
    <property type="entry name" value="EAL"/>
    <property type="match status" value="1"/>
</dbReference>
<dbReference type="NCBIfam" id="TIGR00229">
    <property type="entry name" value="sensory_box"/>
    <property type="match status" value="3"/>
</dbReference>
<evidence type="ECO:0000313" key="6">
    <source>
        <dbReference type="Proteomes" id="UP000009881"/>
    </source>
</evidence>
<proteinExistence type="predicted"/>
<dbReference type="SMART" id="SM00052">
    <property type="entry name" value="EAL"/>
    <property type="match status" value="1"/>
</dbReference>
<dbReference type="STRING" id="1238182.C882_0901"/>
<reference evidence="5 6" key="1">
    <citation type="journal article" date="2013" name="Genome Announc.">
        <title>Draft Genome Sequence of an Alphaproteobacterium, Caenispirillum salinarum AK4(T), Isolated from a Solar Saltern.</title>
        <authorList>
            <person name="Khatri I."/>
            <person name="Singh A."/>
            <person name="Korpole S."/>
            <person name="Pinnaka A.K."/>
            <person name="Subramanian S."/>
        </authorList>
    </citation>
    <scope>NUCLEOTIDE SEQUENCE [LARGE SCALE GENOMIC DNA]</scope>
    <source>
        <strain evidence="5 6">AK4</strain>
    </source>
</reference>
<evidence type="ECO:0000259" key="3">
    <source>
        <dbReference type="PROSITE" id="PS50883"/>
    </source>
</evidence>
<accession>K9GVF8</accession>
<dbReference type="InterPro" id="IPR000700">
    <property type="entry name" value="PAS-assoc_C"/>
</dbReference>
<dbReference type="Pfam" id="PF08448">
    <property type="entry name" value="PAS_4"/>
    <property type="match status" value="2"/>
</dbReference>
<dbReference type="OrthoDB" id="7251575at2"/>
<dbReference type="InterPro" id="IPR052155">
    <property type="entry name" value="Biofilm_reg_signaling"/>
</dbReference>
<dbReference type="InterPro" id="IPR035919">
    <property type="entry name" value="EAL_sf"/>
</dbReference>
<dbReference type="SMART" id="SM00086">
    <property type="entry name" value="PAC"/>
    <property type="match status" value="2"/>
</dbReference>
<dbReference type="SUPFAM" id="SSF55073">
    <property type="entry name" value="Nucleotide cyclase"/>
    <property type="match status" value="1"/>
</dbReference>
<feature type="domain" description="PAC" evidence="2">
    <location>
        <begin position="463"/>
        <end position="515"/>
    </location>
</feature>
<keyword evidence="6" id="KW-1185">Reference proteome</keyword>
<dbReference type="EMBL" id="ANHY01000015">
    <property type="protein sequence ID" value="EKV28689.1"/>
    <property type="molecule type" value="Genomic_DNA"/>
</dbReference>
<dbReference type="PANTHER" id="PTHR44757:SF2">
    <property type="entry name" value="BIOFILM ARCHITECTURE MAINTENANCE PROTEIN MBAA"/>
    <property type="match status" value="1"/>
</dbReference>
<feature type="domain" description="PAS" evidence="1">
    <location>
        <begin position="296"/>
        <end position="340"/>
    </location>
</feature>
<protein>
    <submittedName>
        <fullName evidence="5">Diguanylate cyclase</fullName>
    </submittedName>
</protein>
<dbReference type="PROSITE" id="PS50113">
    <property type="entry name" value="PAC"/>
    <property type="match status" value="3"/>
</dbReference>
<dbReference type="InterPro" id="IPR000160">
    <property type="entry name" value="GGDEF_dom"/>
</dbReference>
<dbReference type="InterPro" id="IPR029787">
    <property type="entry name" value="Nucleotide_cyclase"/>
</dbReference>
<dbReference type="RefSeq" id="WP_009541557.1">
    <property type="nucleotide sequence ID" value="NZ_ANHY01000015.1"/>
</dbReference>
<dbReference type="SMART" id="SM00091">
    <property type="entry name" value="PAS"/>
    <property type="match status" value="4"/>
</dbReference>
<dbReference type="InterPro" id="IPR001610">
    <property type="entry name" value="PAC"/>
</dbReference>
<evidence type="ECO:0000259" key="4">
    <source>
        <dbReference type="PROSITE" id="PS50887"/>
    </source>
</evidence>
<gene>
    <name evidence="5" type="ORF">C882_0901</name>
</gene>
<feature type="domain" description="PAC" evidence="2">
    <location>
        <begin position="344"/>
        <end position="395"/>
    </location>
</feature>
<dbReference type="CDD" id="cd00130">
    <property type="entry name" value="PAS"/>
    <property type="match status" value="4"/>
</dbReference>
<evidence type="ECO:0000259" key="2">
    <source>
        <dbReference type="PROSITE" id="PS50113"/>
    </source>
</evidence>
<dbReference type="CDD" id="cd01949">
    <property type="entry name" value="GGDEF"/>
    <property type="match status" value="1"/>
</dbReference>
<dbReference type="Gene3D" id="3.20.20.450">
    <property type="entry name" value="EAL domain"/>
    <property type="match status" value="1"/>
</dbReference>
<dbReference type="AlphaFoldDB" id="K9GVF8"/>
<dbReference type="InterPro" id="IPR013656">
    <property type="entry name" value="PAS_4"/>
</dbReference>
<dbReference type="SMART" id="SM00267">
    <property type="entry name" value="GGDEF"/>
    <property type="match status" value="1"/>
</dbReference>
<feature type="domain" description="PAC" evidence="2">
    <location>
        <begin position="220"/>
        <end position="270"/>
    </location>
</feature>
<dbReference type="Gene3D" id="3.30.450.20">
    <property type="entry name" value="PAS domain"/>
    <property type="match status" value="4"/>
</dbReference>
<feature type="domain" description="EAL" evidence="3">
    <location>
        <begin position="690"/>
        <end position="946"/>
    </location>
</feature>
<evidence type="ECO:0000313" key="5">
    <source>
        <dbReference type="EMBL" id="EKV28689.1"/>
    </source>
</evidence>
<dbReference type="InterPro" id="IPR012226">
    <property type="entry name" value="Diguanyl_cyclase/Pdiesterase"/>
</dbReference>
<dbReference type="eggNOG" id="COG5001">
    <property type="taxonomic scope" value="Bacteria"/>
</dbReference>
<dbReference type="SUPFAM" id="SSF141868">
    <property type="entry name" value="EAL domain-like"/>
    <property type="match status" value="1"/>
</dbReference>
<dbReference type="FunFam" id="3.30.70.270:FF:000001">
    <property type="entry name" value="Diguanylate cyclase domain protein"/>
    <property type="match status" value="1"/>
</dbReference>
<feature type="domain" description="PAS" evidence="1">
    <location>
        <begin position="392"/>
        <end position="446"/>
    </location>
</feature>
<dbReference type="InterPro" id="IPR043128">
    <property type="entry name" value="Rev_trsase/Diguanyl_cyclase"/>
</dbReference>
<dbReference type="PANTHER" id="PTHR44757">
    <property type="entry name" value="DIGUANYLATE CYCLASE DGCP"/>
    <property type="match status" value="1"/>
</dbReference>
<feature type="domain" description="GGDEF" evidence="4">
    <location>
        <begin position="547"/>
        <end position="681"/>
    </location>
</feature>
<dbReference type="PROSITE" id="PS50112">
    <property type="entry name" value="PAS"/>
    <property type="match status" value="3"/>
</dbReference>
<dbReference type="Gene3D" id="3.30.70.270">
    <property type="match status" value="1"/>
</dbReference>
<dbReference type="InterPro" id="IPR000014">
    <property type="entry name" value="PAS"/>
</dbReference>
<sequence length="954" mass="103775">MTQEGASRLSAEDHAAIFAQSGEAQAVCSRAGIVLAANHAFRLLVRRPEEAIVGASFFDLLDPRERAALGTRLERLLAGPVRALERDVRLIDGRGQRLWGALCLSVVLPDDDLDSGGPAPPDPDADVLLVAQLRDITEAKQLEQMLVESERRHRTIFSSLSEGFIQVDGRGTVVEVNDALCRMLGLGRVDLIGRPVTSVLTPEGCATLAVEFVPDAAMSQAFTLSLRHAEGREVLAAVYPARLADSAGGGFIALMVDMTEHRRAERELAVREEHYRTLVTSMQDGLVLIREARFDFVNEAFGRILGVDPAALTGRPFADLIADEDLPRVQRNYERRLRGEAVPNEYELRLKRADGTLAVVNLHVALVTGADGSKVAVATIKDITERKRAEDERRKLSSALDQAAAAVVITDARGVIDYVNDRFTALTGWTAAELVGRHASVLADPEAPAEDAFAQALAAGKAWKGEARAVRKDGEAYWETVSVAPVRDDAGAVTHFVAVKEDITQRKETERRVWQQANFDAVTGLPNRVLFQDRLHQDLTRARRKDERLCLMFIDLDRFKLVNDTLGHEAGDELLVEVGRRLTACVRESDTVARLAGDEFTILLPEPGTAADIAAVAERVLAALRRGFVIAGGREVFIGGSIGISVYPDHGEDASTLLKHADAAMYRAKDLGRNTHCVYSEDLGAKAAARLELEGDLRRALGRGEIAVLFHPVVDAAERRVTGAEALVRWNHPTRGQLPPADFLPLAEEIGLIHDIGRHVLRVACTEAAAWRREVGEGAAPAVSVNVSDAQLVQGRLADAVAEALAHSGLPPAALMLELSESVLLREEAAVGRGLDALSAQGVVLALDDFGTGYASLQHLRRYPFRALKLHRSFVRDMMGDEDDRRLVETVIAMARALGLQVVAAGVEHPEQLAWLRARYCDSVQGYLFGQPLTSEAFRDTLRRPVQVAEAPAG</sequence>
<dbReference type="Pfam" id="PF00990">
    <property type="entry name" value="GGDEF"/>
    <property type="match status" value="1"/>
</dbReference>
<name>K9GVF8_9PROT</name>
<dbReference type="InterPro" id="IPR001633">
    <property type="entry name" value="EAL_dom"/>
</dbReference>
<organism evidence="5 6">
    <name type="scientific">Caenispirillum salinarum AK4</name>
    <dbReference type="NCBI Taxonomy" id="1238182"/>
    <lineage>
        <taxon>Bacteria</taxon>
        <taxon>Pseudomonadati</taxon>
        <taxon>Pseudomonadota</taxon>
        <taxon>Alphaproteobacteria</taxon>
        <taxon>Rhodospirillales</taxon>
        <taxon>Novispirillaceae</taxon>
        <taxon>Caenispirillum</taxon>
    </lineage>
</organism>
<dbReference type="PROSITE" id="PS50887">
    <property type="entry name" value="GGDEF"/>
    <property type="match status" value="1"/>
</dbReference>
<dbReference type="GO" id="GO:0003824">
    <property type="term" value="F:catalytic activity"/>
    <property type="evidence" value="ECO:0007669"/>
    <property type="project" value="UniProtKB-ARBA"/>
</dbReference>
<dbReference type="CDD" id="cd01948">
    <property type="entry name" value="EAL"/>
    <property type="match status" value="1"/>
</dbReference>
<dbReference type="PATRIC" id="fig|1238182.3.peg.3115"/>